<accession>F3ZPP5</accession>
<keyword evidence="2" id="KW-0732">Signal</keyword>
<dbReference type="Gene3D" id="1.20.1600.10">
    <property type="entry name" value="Outer membrane efflux proteins (OEP)"/>
    <property type="match status" value="1"/>
</dbReference>
<feature type="coiled-coil region" evidence="1">
    <location>
        <begin position="317"/>
        <end position="344"/>
    </location>
</feature>
<feature type="chain" id="PRO_5003303895" evidence="2">
    <location>
        <begin position="20"/>
        <end position="398"/>
    </location>
</feature>
<dbReference type="Proteomes" id="UP000018439">
    <property type="component" value="Chromosome"/>
</dbReference>
<gene>
    <name evidence="3" type="ORF">Bcop_0185</name>
</gene>
<dbReference type="STRING" id="679937.Bcop_0185"/>
<dbReference type="GO" id="GO:0015562">
    <property type="term" value="F:efflux transmembrane transporter activity"/>
    <property type="evidence" value="ECO:0007669"/>
    <property type="project" value="InterPro"/>
</dbReference>
<proteinExistence type="predicted"/>
<evidence type="ECO:0000256" key="2">
    <source>
        <dbReference type="SAM" id="SignalP"/>
    </source>
</evidence>
<dbReference type="HOGENOM" id="CLU_054525_0_0_10"/>
<dbReference type="eggNOG" id="COG1538">
    <property type="taxonomic scope" value="Bacteria"/>
</dbReference>
<dbReference type="EMBL" id="CM001167">
    <property type="protein sequence ID" value="EGJ70404.1"/>
    <property type="molecule type" value="Genomic_DNA"/>
</dbReference>
<dbReference type="SUPFAM" id="SSF56954">
    <property type="entry name" value="Outer membrane efflux proteins (OEP)"/>
    <property type="match status" value="1"/>
</dbReference>
<reference evidence="3 4" key="1">
    <citation type="journal article" date="2011" name="Stand. Genomic Sci.">
        <title>Non-contiguous finished genome sequence of Bacteroides coprosuis type strain (PC139).</title>
        <authorList>
            <person name="Land M."/>
            <person name="Held B."/>
            <person name="Gronow S."/>
            <person name="Abt B."/>
            <person name="Lucas S."/>
            <person name="Del Rio T.G."/>
            <person name="Nolan M."/>
            <person name="Tice H."/>
            <person name="Cheng J.F."/>
            <person name="Pitluck S."/>
            <person name="Liolios K."/>
            <person name="Pagani I."/>
            <person name="Ivanova N."/>
            <person name="Mavromatis K."/>
            <person name="Mikhailova N."/>
            <person name="Pati A."/>
            <person name="Tapia R."/>
            <person name="Han C."/>
            <person name="Goodwin L."/>
            <person name="Chen A."/>
            <person name="Palaniappan K."/>
            <person name="Hauser L."/>
            <person name="Brambilla E.M."/>
            <person name="Rohde M."/>
            <person name="Goker M."/>
            <person name="Detter J.C."/>
            <person name="Woyke T."/>
            <person name="Bristow J."/>
            <person name="Eisen J.A."/>
            <person name="Markowitz V."/>
            <person name="Hugenholtz P."/>
            <person name="Kyrpides N.C."/>
            <person name="Klenk H.P."/>
            <person name="Lapidus A."/>
        </authorList>
    </citation>
    <scope>NUCLEOTIDE SEQUENCE [LARGE SCALE GENOMIC DNA]</scope>
    <source>
        <strain evidence="3 4">DSM 18011</strain>
    </source>
</reference>
<organism evidence="3 4">
    <name type="scientific">Bacteroides coprosuis DSM 18011</name>
    <dbReference type="NCBI Taxonomy" id="679937"/>
    <lineage>
        <taxon>Bacteria</taxon>
        <taxon>Pseudomonadati</taxon>
        <taxon>Bacteroidota</taxon>
        <taxon>Bacteroidia</taxon>
        <taxon>Bacteroidales</taxon>
        <taxon>Bacteroidaceae</taxon>
        <taxon>Bacteroides</taxon>
    </lineage>
</organism>
<keyword evidence="1" id="KW-0175">Coiled coil</keyword>
<evidence type="ECO:0000313" key="3">
    <source>
        <dbReference type="EMBL" id="EGJ70404.1"/>
    </source>
</evidence>
<feature type="signal peptide" evidence="2">
    <location>
        <begin position="1"/>
        <end position="19"/>
    </location>
</feature>
<sequence length="398" mass="46050">MKNNIILVLLCLCPTIVIGQVPNDELDELIEKAIQHNKSIRSSEANVASYKANVHTAWDLGKTNVYYSYDANNLAANDRALRVWGIEQEFQFPSLYATQRGLNKSKWMEQNALHQIVLNDVSLSISKIYDRIVFLQNKEVLFQRLDSLYASFAQAGTRKFELGEANYLEKLTTESKTKQIALQLKQVQAEKRSTYEQLAAMVQVDEPLIIQCKDLQVFQFRDEVGGKYWKEEYLNRVSHSLKKELSLQSQSWIPSFTIELFTGTNPSLDKRMNGFQIGIGIPLVFNSNIAKRKKAKLAQQSWNYERESKQIKMDKYILQKRSDISQLQENISYYENQGKRLSSEIIKTAEGSYKGGEIDYFQFIQSIENATDIEVQYLESVLAYNKACLELYYFDYNE</sequence>
<keyword evidence="4" id="KW-1185">Reference proteome</keyword>
<dbReference type="AlphaFoldDB" id="F3ZPP5"/>
<protein>
    <submittedName>
        <fullName evidence="3">Putative transport-related membrane protein</fullName>
    </submittedName>
</protein>
<evidence type="ECO:0000313" key="4">
    <source>
        <dbReference type="Proteomes" id="UP000018439"/>
    </source>
</evidence>
<evidence type="ECO:0000256" key="1">
    <source>
        <dbReference type="SAM" id="Coils"/>
    </source>
</evidence>
<name>F3ZPP5_9BACE</name>